<name>A0A9K3EK87_HELAN</name>
<protein>
    <submittedName>
        <fullName evidence="1">Uncharacterized protein</fullName>
    </submittedName>
</protein>
<dbReference type="Proteomes" id="UP000215914">
    <property type="component" value="Unassembled WGS sequence"/>
</dbReference>
<dbReference type="EMBL" id="MNCJ02000328">
    <property type="protein sequence ID" value="KAF5774381.1"/>
    <property type="molecule type" value="Genomic_DNA"/>
</dbReference>
<sequence>MNVLPVKLEEEDDPQLMKWWSGKVYCEYEEVMKRGERRMMREKTRVESIDAGYK</sequence>
<organism evidence="1 2">
    <name type="scientific">Helianthus annuus</name>
    <name type="common">Common sunflower</name>
    <dbReference type="NCBI Taxonomy" id="4232"/>
    <lineage>
        <taxon>Eukaryota</taxon>
        <taxon>Viridiplantae</taxon>
        <taxon>Streptophyta</taxon>
        <taxon>Embryophyta</taxon>
        <taxon>Tracheophyta</taxon>
        <taxon>Spermatophyta</taxon>
        <taxon>Magnoliopsida</taxon>
        <taxon>eudicotyledons</taxon>
        <taxon>Gunneridae</taxon>
        <taxon>Pentapetalae</taxon>
        <taxon>asterids</taxon>
        <taxon>campanulids</taxon>
        <taxon>Asterales</taxon>
        <taxon>Asteraceae</taxon>
        <taxon>Asteroideae</taxon>
        <taxon>Heliantheae alliance</taxon>
        <taxon>Heliantheae</taxon>
        <taxon>Helianthus</taxon>
    </lineage>
</organism>
<dbReference type="AlphaFoldDB" id="A0A9K3EK87"/>
<dbReference type="Gramene" id="mRNA:HanXRQr2_Chr13g0599691">
    <property type="protein sequence ID" value="CDS:HanXRQr2_Chr13g0599691.1"/>
    <property type="gene ID" value="HanXRQr2_Chr13g0599691"/>
</dbReference>
<accession>A0A9K3EK87</accession>
<comment type="caution">
    <text evidence="1">The sequence shown here is derived from an EMBL/GenBank/DDBJ whole genome shotgun (WGS) entry which is preliminary data.</text>
</comment>
<evidence type="ECO:0000313" key="2">
    <source>
        <dbReference type="Proteomes" id="UP000215914"/>
    </source>
</evidence>
<reference evidence="1" key="1">
    <citation type="journal article" date="2017" name="Nature">
        <title>The sunflower genome provides insights into oil metabolism, flowering and Asterid evolution.</title>
        <authorList>
            <person name="Badouin H."/>
            <person name="Gouzy J."/>
            <person name="Grassa C.J."/>
            <person name="Murat F."/>
            <person name="Staton S.E."/>
            <person name="Cottret L."/>
            <person name="Lelandais-Briere C."/>
            <person name="Owens G.L."/>
            <person name="Carrere S."/>
            <person name="Mayjonade B."/>
            <person name="Legrand L."/>
            <person name="Gill N."/>
            <person name="Kane N.C."/>
            <person name="Bowers J.E."/>
            <person name="Hubner S."/>
            <person name="Bellec A."/>
            <person name="Berard A."/>
            <person name="Berges H."/>
            <person name="Blanchet N."/>
            <person name="Boniface M.C."/>
            <person name="Brunel D."/>
            <person name="Catrice O."/>
            <person name="Chaidir N."/>
            <person name="Claudel C."/>
            <person name="Donnadieu C."/>
            <person name="Faraut T."/>
            <person name="Fievet G."/>
            <person name="Helmstetter N."/>
            <person name="King M."/>
            <person name="Knapp S.J."/>
            <person name="Lai Z."/>
            <person name="Le Paslier M.C."/>
            <person name="Lippi Y."/>
            <person name="Lorenzon L."/>
            <person name="Mandel J.R."/>
            <person name="Marage G."/>
            <person name="Marchand G."/>
            <person name="Marquand E."/>
            <person name="Bret-Mestries E."/>
            <person name="Morien E."/>
            <person name="Nambeesan S."/>
            <person name="Nguyen T."/>
            <person name="Pegot-Espagnet P."/>
            <person name="Pouilly N."/>
            <person name="Raftis F."/>
            <person name="Sallet E."/>
            <person name="Schiex T."/>
            <person name="Thomas J."/>
            <person name="Vandecasteele C."/>
            <person name="Vares D."/>
            <person name="Vear F."/>
            <person name="Vautrin S."/>
            <person name="Crespi M."/>
            <person name="Mangin B."/>
            <person name="Burke J.M."/>
            <person name="Salse J."/>
            <person name="Munos S."/>
            <person name="Vincourt P."/>
            <person name="Rieseberg L.H."/>
            <person name="Langlade N.B."/>
        </authorList>
    </citation>
    <scope>NUCLEOTIDE SEQUENCE</scope>
    <source>
        <tissue evidence="1">Leaves</tissue>
    </source>
</reference>
<evidence type="ECO:0000313" key="1">
    <source>
        <dbReference type="EMBL" id="KAF5774381.1"/>
    </source>
</evidence>
<reference evidence="1" key="2">
    <citation type="submission" date="2020-06" db="EMBL/GenBank/DDBJ databases">
        <title>Helianthus annuus Genome sequencing and assembly Release 2.</title>
        <authorList>
            <person name="Gouzy J."/>
            <person name="Langlade N."/>
            <person name="Munos S."/>
        </authorList>
    </citation>
    <scope>NUCLEOTIDE SEQUENCE</scope>
    <source>
        <tissue evidence="1">Leaves</tissue>
    </source>
</reference>
<gene>
    <name evidence="1" type="ORF">HanXRQr2_Chr13g0599691</name>
</gene>
<proteinExistence type="predicted"/>
<keyword evidence="2" id="KW-1185">Reference proteome</keyword>